<dbReference type="OMA" id="KECKFEY"/>
<accession>A0A166C9H5</accession>
<gene>
    <name evidence="3" type="ORF">DCAR_0313856</name>
</gene>
<comment type="subcellular location">
    <subcellularLocation>
        <location evidence="1">Membrane</location>
    </subcellularLocation>
</comment>
<evidence type="ECO:0000256" key="2">
    <source>
        <dbReference type="ARBA" id="ARBA00023136"/>
    </source>
</evidence>
<evidence type="ECO:0000256" key="1">
    <source>
        <dbReference type="ARBA" id="ARBA00004370"/>
    </source>
</evidence>
<dbReference type="InterPro" id="IPR044839">
    <property type="entry name" value="NDR1-like"/>
</dbReference>
<proteinExistence type="predicted"/>
<dbReference type="OrthoDB" id="1426517at2759"/>
<dbReference type="KEGG" id="dcr:108213920"/>
<name>A0A166C9H5_DAUCS</name>
<evidence type="ECO:0000313" key="3">
    <source>
        <dbReference type="EMBL" id="WOG94560.1"/>
    </source>
</evidence>
<dbReference type="PANTHER" id="PTHR31415:SF166">
    <property type="entry name" value="LATE EMBRYOGENESIS ABUNDANT (LEA) HYDROXYPROLINE-RICH GLYCOPROTEIN FAMILY"/>
    <property type="match status" value="1"/>
</dbReference>
<dbReference type="PANTHER" id="PTHR31415">
    <property type="entry name" value="OS05G0367900 PROTEIN"/>
    <property type="match status" value="1"/>
</dbReference>
<dbReference type="Proteomes" id="UP000077755">
    <property type="component" value="Chromosome 3"/>
</dbReference>
<evidence type="ECO:0000313" key="4">
    <source>
        <dbReference type="Proteomes" id="UP000077755"/>
    </source>
</evidence>
<reference evidence="3" key="2">
    <citation type="submission" date="2022-03" db="EMBL/GenBank/DDBJ databases">
        <title>Draft title - Genomic analysis of global carrot germplasm unveils the trajectory of domestication and the origin of high carotenoid orange carrot.</title>
        <authorList>
            <person name="Iorizzo M."/>
            <person name="Ellison S."/>
            <person name="Senalik D."/>
            <person name="Macko-Podgorni A."/>
            <person name="Grzebelus D."/>
            <person name="Bostan H."/>
            <person name="Rolling W."/>
            <person name="Curaba J."/>
            <person name="Simon P."/>
        </authorList>
    </citation>
    <scope>NUCLEOTIDE SEQUENCE</scope>
    <source>
        <tissue evidence="3">Leaf</tissue>
    </source>
</reference>
<reference evidence="3" key="1">
    <citation type="journal article" date="2016" name="Nat. Genet.">
        <title>A high-quality carrot genome assembly provides new insights into carotenoid accumulation and asterid genome evolution.</title>
        <authorList>
            <person name="Iorizzo M."/>
            <person name="Ellison S."/>
            <person name="Senalik D."/>
            <person name="Zeng P."/>
            <person name="Satapoomin P."/>
            <person name="Huang J."/>
            <person name="Bowman M."/>
            <person name="Iovene M."/>
            <person name="Sanseverino W."/>
            <person name="Cavagnaro P."/>
            <person name="Yildiz M."/>
            <person name="Macko-Podgorni A."/>
            <person name="Moranska E."/>
            <person name="Grzebelus E."/>
            <person name="Grzebelus D."/>
            <person name="Ashrafi H."/>
            <person name="Zheng Z."/>
            <person name="Cheng S."/>
            <person name="Spooner D."/>
            <person name="Van Deynze A."/>
            <person name="Simon P."/>
        </authorList>
    </citation>
    <scope>NUCLEOTIDE SEQUENCE</scope>
    <source>
        <tissue evidence="3">Leaf</tissue>
    </source>
</reference>
<keyword evidence="4" id="KW-1185">Reference proteome</keyword>
<protein>
    <submittedName>
        <fullName evidence="3">Uncharacterized protein</fullName>
    </submittedName>
</protein>
<dbReference type="GO" id="GO:0005886">
    <property type="term" value="C:plasma membrane"/>
    <property type="evidence" value="ECO:0007669"/>
    <property type="project" value="TreeGrafter"/>
</dbReference>
<dbReference type="Gramene" id="KZN03476">
    <property type="protein sequence ID" value="KZN03476"/>
    <property type="gene ID" value="DCAR_012232"/>
</dbReference>
<sequence length="213" mass="23913">MTEQVDEEHCCHHSNRRKYYRRLFAAFLTLIILTLLIILIAWAILRPKNPHFTLQDATLYAFNVTTASNLLTTNFQITLSSSNPNGKSGISFKNLEIFGVYKNQQITLATQLPNTYTGHKDATVWSPFLYGTSVPVAPYLATSLAQDQMAGTVLINLKVFGKVRWKVGSMNTKWYHLKANCPAYIPFGGKSNGYLTVGNAVKYQLLQNCNVDV</sequence>
<dbReference type="EMBL" id="CP093345">
    <property type="protein sequence ID" value="WOG94560.1"/>
    <property type="molecule type" value="Genomic_DNA"/>
</dbReference>
<keyword evidence="2" id="KW-0472">Membrane</keyword>
<organism evidence="3 4">
    <name type="scientific">Daucus carota subsp. sativus</name>
    <name type="common">Carrot</name>
    <dbReference type="NCBI Taxonomy" id="79200"/>
    <lineage>
        <taxon>Eukaryota</taxon>
        <taxon>Viridiplantae</taxon>
        <taxon>Streptophyta</taxon>
        <taxon>Embryophyta</taxon>
        <taxon>Tracheophyta</taxon>
        <taxon>Spermatophyta</taxon>
        <taxon>Magnoliopsida</taxon>
        <taxon>eudicotyledons</taxon>
        <taxon>Gunneridae</taxon>
        <taxon>Pentapetalae</taxon>
        <taxon>asterids</taxon>
        <taxon>campanulids</taxon>
        <taxon>Apiales</taxon>
        <taxon>Apiaceae</taxon>
        <taxon>Apioideae</taxon>
        <taxon>Scandiceae</taxon>
        <taxon>Daucinae</taxon>
        <taxon>Daucus</taxon>
        <taxon>Daucus sect. Daucus</taxon>
    </lineage>
</organism>
<dbReference type="GO" id="GO:0009506">
    <property type="term" value="C:plasmodesma"/>
    <property type="evidence" value="ECO:0007669"/>
    <property type="project" value="TreeGrafter"/>
</dbReference>
<dbReference type="GO" id="GO:0098542">
    <property type="term" value="P:defense response to other organism"/>
    <property type="evidence" value="ECO:0007669"/>
    <property type="project" value="InterPro"/>
</dbReference>
<dbReference type="AlphaFoldDB" id="A0A166C9H5"/>